<dbReference type="AlphaFoldDB" id="D5P9Y6"/>
<dbReference type="Pfam" id="PF05305">
    <property type="entry name" value="DUF732"/>
    <property type="match status" value="1"/>
</dbReference>
<dbReference type="RefSeq" id="WP_007167012.1">
    <property type="nucleotide sequence ID" value="NZ_GG770553.1"/>
</dbReference>
<sequence>MPRIGTLLAATVIACSATAATVVAAPAHADENSYLADLQARGVPFLIPAKAVSDGYRVCSEIRAGESPQTAAQTFGIYYNALGPTIVDIAQHDLCPDTLH</sequence>
<reference evidence="3 4" key="1">
    <citation type="submission" date="2010-04" db="EMBL/GenBank/DDBJ databases">
        <authorList>
            <person name="Muzny D."/>
            <person name="Qin X."/>
            <person name="Deng J."/>
            <person name="Jiang H."/>
            <person name="Liu Y."/>
            <person name="Qu J."/>
            <person name="Song X.-Z."/>
            <person name="Zhang L."/>
            <person name="Thornton R."/>
            <person name="Coyle M."/>
            <person name="Francisco L."/>
            <person name="Jackson L."/>
            <person name="Javaid M."/>
            <person name="Korchina V."/>
            <person name="Kovar C."/>
            <person name="Mata R."/>
            <person name="Mathew T."/>
            <person name="Ngo R."/>
            <person name="Nguyen L."/>
            <person name="Nguyen N."/>
            <person name="Okwuonu G."/>
            <person name="Ongeri F."/>
            <person name="Pham C."/>
            <person name="Simmons D."/>
            <person name="Wilczek-Boney K."/>
            <person name="Hale W."/>
            <person name="Jakkamsetti A."/>
            <person name="Pham P."/>
            <person name="Ruth R."/>
            <person name="San Lucas F."/>
            <person name="Warren J."/>
            <person name="Zhang J."/>
            <person name="Zhao Z."/>
            <person name="Zhou C."/>
            <person name="Zhu D."/>
            <person name="Lee S."/>
            <person name="Bess C."/>
            <person name="Blankenburg K."/>
            <person name="Forbes L."/>
            <person name="Fu Q."/>
            <person name="Gubbala S."/>
            <person name="Hirani K."/>
            <person name="Jayaseelan J.C."/>
            <person name="Lara F."/>
            <person name="Munidasa M."/>
            <person name="Palculict T."/>
            <person name="Patil S."/>
            <person name="Pu L.-L."/>
            <person name="Saada N."/>
            <person name="Tang L."/>
            <person name="Weissenberger G."/>
            <person name="Zhu Y."/>
            <person name="Hemphill L."/>
            <person name="Shang Y."/>
            <person name="Youmans B."/>
            <person name="Ayvaz T."/>
            <person name="Ross M."/>
            <person name="Santibanez J."/>
            <person name="Aqrawi P."/>
            <person name="Gross S."/>
            <person name="Joshi V."/>
            <person name="Fowler G."/>
            <person name="Nazareth L."/>
            <person name="Reid J."/>
            <person name="Worley K."/>
            <person name="Petrosino J."/>
            <person name="Highlander S."/>
            <person name="Gibbs R."/>
        </authorList>
    </citation>
    <scope>NUCLEOTIDE SEQUENCE [LARGE SCALE GENOMIC DNA]</scope>
    <source>
        <strain evidence="3 4">ATCC BAA-614</strain>
    </source>
</reference>
<keyword evidence="1" id="KW-0732">Signal</keyword>
<feature type="chain" id="PRO_5039197605" description="DUF732 domain-containing protein" evidence="1">
    <location>
        <begin position="20"/>
        <end position="100"/>
    </location>
</feature>
<gene>
    <name evidence="3" type="ORF">HMPREF0591_2980</name>
</gene>
<feature type="signal peptide" evidence="1">
    <location>
        <begin position="1"/>
        <end position="19"/>
    </location>
</feature>
<evidence type="ECO:0000313" key="4">
    <source>
        <dbReference type="Proteomes" id="UP000003653"/>
    </source>
</evidence>
<organism evidence="3 4">
    <name type="scientific">Mycobacterium parascrofulaceum ATCC BAA-614</name>
    <dbReference type="NCBI Taxonomy" id="525368"/>
    <lineage>
        <taxon>Bacteria</taxon>
        <taxon>Bacillati</taxon>
        <taxon>Actinomycetota</taxon>
        <taxon>Actinomycetes</taxon>
        <taxon>Mycobacteriales</taxon>
        <taxon>Mycobacteriaceae</taxon>
        <taxon>Mycobacterium</taxon>
        <taxon>Mycobacterium simiae complex</taxon>
    </lineage>
</organism>
<dbReference type="PROSITE" id="PS51257">
    <property type="entry name" value="PROKAR_LIPOPROTEIN"/>
    <property type="match status" value="1"/>
</dbReference>
<evidence type="ECO:0000256" key="1">
    <source>
        <dbReference type="SAM" id="SignalP"/>
    </source>
</evidence>
<accession>D5P9Y6</accession>
<name>D5P9Y6_9MYCO</name>
<comment type="caution">
    <text evidence="3">The sequence shown here is derived from an EMBL/GenBank/DDBJ whole genome shotgun (WGS) entry which is preliminary data.</text>
</comment>
<feature type="domain" description="DUF732" evidence="2">
    <location>
        <begin position="31"/>
        <end position="97"/>
    </location>
</feature>
<dbReference type="HOGENOM" id="CLU_180746_0_0_11"/>
<keyword evidence="4" id="KW-1185">Reference proteome</keyword>
<proteinExistence type="predicted"/>
<protein>
    <recommendedName>
        <fullName evidence="2">DUF732 domain-containing protein</fullName>
    </recommendedName>
</protein>
<evidence type="ECO:0000259" key="2">
    <source>
        <dbReference type="Pfam" id="PF05305"/>
    </source>
</evidence>
<dbReference type="eggNOG" id="ENOG503222P">
    <property type="taxonomic scope" value="Bacteria"/>
</dbReference>
<dbReference type="InterPro" id="IPR007969">
    <property type="entry name" value="DUF732"/>
</dbReference>
<evidence type="ECO:0000313" key="3">
    <source>
        <dbReference type="EMBL" id="EFG77112.1"/>
    </source>
</evidence>
<dbReference type="EMBL" id="ADNV01000230">
    <property type="protein sequence ID" value="EFG77112.1"/>
    <property type="molecule type" value="Genomic_DNA"/>
</dbReference>
<dbReference type="Proteomes" id="UP000003653">
    <property type="component" value="Unassembled WGS sequence"/>
</dbReference>